<dbReference type="InterPro" id="IPR049052">
    <property type="entry name" value="nSTAND1"/>
</dbReference>
<evidence type="ECO:0000313" key="2">
    <source>
        <dbReference type="EMBL" id="KAJ7779595.1"/>
    </source>
</evidence>
<dbReference type="Gene3D" id="3.40.50.300">
    <property type="entry name" value="P-loop containing nucleotide triphosphate hydrolases"/>
    <property type="match status" value="1"/>
</dbReference>
<dbReference type="InterPro" id="IPR059179">
    <property type="entry name" value="MLKL-like_MCAfunc"/>
</dbReference>
<dbReference type="SUPFAM" id="SSF48452">
    <property type="entry name" value="TPR-like"/>
    <property type="match status" value="2"/>
</dbReference>
<gene>
    <name evidence="2" type="ORF">B0H16DRAFT_1829544</name>
</gene>
<sequence length="1067" mass="120171">MPHQPTPAQVRLNNVSQSMAIAANTFNALVIMLKISGLEAVSNTVQSLLQLLETVKQDKNECAELMEHTHQLLSAIVGVYIKSDTGAELPPSMLNQIAKFTETLHKIHTYVEAQQSGSKVKRFFRQGELNALLKDSKEGLQQGLDFFQATHNVVQLKTADIIADAMEMQEQAHTRHQEVLDMIEAVSSSDSASSMYSHSYTSSNSISMLPAEPKIFHGRDSELAEILKLFKQGTPRIAILGAGGMGKTSLARTVVHHEEVTTKYHINRFFVTCDTASSKTELAGLIGAHLGSKPGKDPTRAVLQWFSSNSPSLLILDNLETVWEPVESREEIEKFLSLLTDINSLALVITMRGAERPSRVQWIRPFLPPITPLAQDAARKMFIDIADDKHSPEEVDQPIWWMQKAAWRYYLAGRQRKLHSSLKAMTKESIWNYQSHSHSQVPGSPLCPTHRICWPCCLSMLPDGLSDVELKQANFPITDIFGCKAALLRTALAYTDEQRRLKVLVPIREYMARLFPPTDRMIQPMFKHFHELLRSYTVALGTSSGVFPIDRITSNYTNIQNILQNCLQRKHPSIVDVAYCACDFNEFSQHISRGVTSLLEDISNVLSSSEDHRLKAYIITELIRSLPHHLVSHLEALIVEALNHFNYFDDPDLEARFHCSLGDYYFQFNHISTALQHSKIALSLAQANRNFKGQCDALETLGFIETTAGDHVAGRVYAREVQRLAKISGDVYREARGLFNEAISLISLGHYRECITLTRRGRTALSLCGLSHGPINYSLMRIQAEVHKLKSEYVEAHDIQNQIFQETANDNYQQGFTLIDIAEINILMGVSRAEIQKKIEASKVIFKPSNNTVLSIACNIIQADLNLREDDMASTLFCECLQLGLGRYSEAVRFCLERLADINRWEGSHPTSWTAVFLAHSLKAKERLGIYKALQFLGDVFLKENDESTASSLFTLALEGFTQMDVHRSRAECMIRFGDISNTHGDFLRALEFWETARPLFERSSQARRLHDIDKRLAGIGEDVKEQQQRNLIQLTELNAPMGKVEKVEEDLSDNEVGSKETGLVAF</sequence>
<accession>A0AAD7NXX0</accession>
<dbReference type="InterPro" id="IPR016024">
    <property type="entry name" value="ARM-type_fold"/>
</dbReference>
<dbReference type="SUPFAM" id="SSF48371">
    <property type="entry name" value="ARM repeat"/>
    <property type="match status" value="1"/>
</dbReference>
<dbReference type="SUPFAM" id="SSF52540">
    <property type="entry name" value="P-loop containing nucleoside triphosphate hydrolases"/>
    <property type="match status" value="1"/>
</dbReference>
<dbReference type="GO" id="GO:0007166">
    <property type="term" value="P:cell surface receptor signaling pathway"/>
    <property type="evidence" value="ECO:0007669"/>
    <property type="project" value="InterPro"/>
</dbReference>
<feature type="domain" description="Novel STAND NTPase 1" evidence="1">
    <location>
        <begin position="212"/>
        <end position="352"/>
    </location>
</feature>
<name>A0AAD7NXX0_9AGAR</name>
<dbReference type="Gene3D" id="1.20.930.20">
    <property type="entry name" value="Adaptor protein Cbl, N-terminal domain"/>
    <property type="match status" value="1"/>
</dbReference>
<evidence type="ECO:0000259" key="1">
    <source>
        <dbReference type="Pfam" id="PF20703"/>
    </source>
</evidence>
<dbReference type="Proteomes" id="UP001215598">
    <property type="component" value="Unassembled WGS sequence"/>
</dbReference>
<comment type="caution">
    <text evidence="2">The sequence shown here is derived from an EMBL/GenBank/DDBJ whole genome shotgun (WGS) entry which is preliminary data.</text>
</comment>
<reference evidence="2" key="1">
    <citation type="submission" date="2023-03" db="EMBL/GenBank/DDBJ databases">
        <title>Massive genome expansion in bonnet fungi (Mycena s.s.) driven by repeated elements and novel gene families across ecological guilds.</title>
        <authorList>
            <consortium name="Lawrence Berkeley National Laboratory"/>
            <person name="Harder C.B."/>
            <person name="Miyauchi S."/>
            <person name="Viragh M."/>
            <person name="Kuo A."/>
            <person name="Thoen E."/>
            <person name="Andreopoulos B."/>
            <person name="Lu D."/>
            <person name="Skrede I."/>
            <person name="Drula E."/>
            <person name="Henrissat B."/>
            <person name="Morin E."/>
            <person name="Kohler A."/>
            <person name="Barry K."/>
            <person name="LaButti K."/>
            <person name="Morin E."/>
            <person name="Salamov A."/>
            <person name="Lipzen A."/>
            <person name="Mereny Z."/>
            <person name="Hegedus B."/>
            <person name="Baldrian P."/>
            <person name="Stursova M."/>
            <person name="Weitz H."/>
            <person name="Taylor A."/>
            <person name="Grigoriev I.V."/>
            <person name="Nagy L.G."/>
            <person name="Martin F."/>
            <person name="Kauserud H."/>
        </authorList>
    </citation>
    <scope>NUCLEOTIDE SEQUENCE</scope>
    <source>
        <strain evidence="2">CBHHK182m</strain>
    </source>
</reference>
<dbReference type="EMBL" id="JARKIB010000005">
    <property type="protein sequence ID" value="KAJ7779595.1"/>
    <property type="molecule type" value="Genomic_DNA"/>
</dbReference>
<dbReference type="Pfam" id="PF20703">
    <property type="entry name" value="nSTAND1"/>
    <property type="match status" value="1"/>
</dbReference>
<dbReference type="PANTHER" id="PTHR47691:SF3">
    <property type="entry name" value="HTH-TYPE TRANSCRIPTIONAL REGULATOR RV0890C-RELATED"/>
    <property type="match status" value="1"/>
</dbReference>
<proteinExistence type="predicted"/>
<dbReference type="PANTHER" id="PTHR47691">
    <property type="entry name" value="REGULATOR-RELATED"/>
    <property type="match status" value="1"/>
</dbReference>
<dbReference type="CDD" id="cd21037">
    <property type="entry name" value="MLKL_NTD"/>
    <property type="match status" value="1"/>
</dbReference>
<organism evidence="2 3">
    <name type="scientific">Mycena metata</name>
    <dbReference type="NCBI Taxonomy" id="1033252"/>
    <lineage>
        <taxon>Eukaryota</taxon>
        <taxon>Fungi</taxon>
        <taxon>Dikarya</taxon>
        <taxon>Basidiomycota</taxon>
        <taxon>Agaricomycotina</taxon>
        <taxon>Agaricomycetes</taxon>
        <taxon>Agaricomycetidae</taxon>
        <taxon>Agaricales</taxon>
        <taxon>Marasmiineae</taxon>
        <taxon>Mycenaceae</taxon>
        <taxon>Mycena</taxon>
    </lineage>
</organism>
<dbReference type="InterPro" id="IPR011990">
    <property type="entry name" value="TPR-like_helical_dom_sf"/>
</dbReference>
<protein>
    <recommendedName>
        <fullName evidence="1">Novel STAND NTPase 1 domain-containing protein</fullName>
    </recommendedName>
</protein>
<keyword evidence="3" id="KW-1185">Reference proteome</keyword>
<dbReference type="InterPro" id="IPR036537">
    <property type="entry name" value="Adaptor_Cbl_N_dom_sf"/>
</dbReference>
<dbReference type="AlphaFoldDB" id="A0AAD7NXX0"/>
<dbReference type="Gene3D" id="1.25.40.10">
    <property type="entry name" value="Tetratricopeptide repeat domain"/>
    <property type="match status" value="2"/>
</dbReference>
<dbReference type="InterPro" id="IPR027417">
    <property type="entry name" value="P-loop_NTPase"/>
</dbReference>
<evidence type="ECO:0000313" key="3">
    <source>
        <dbReference type="Proteomes" id="UP001215598"/>
    </source>
</evidence>